<comment type="caution">
    <text evidence="1">The sequence shown here is derived from an EMBL/GenBank/DDBJ whole genome shotgun (WGS) entry which is preliminary data.</text>
</comment>
<evidence type="ECO:0000313" key="1">
    <source>
        <dbReference type="EMBL" id="NVD44769.1"/>
    </source>
</evidence>
<name>A0A850HCD7_9SPHN</name>
<proteinExistence type="predicted"/>
<evidence type="ECO:0000313" key="2">
    <source>
        <dbReference type="Proteomes" id="UP000561438"/>
    </source>
</evidence>
<protein>
    <submittedName>
        <fullName evidence="1">Uncharacterized protein</fullName>
    </submittedName>
</protein>
<accession>A0A850HCD7</accession>
<dbReference type="EMBL" id="JABWGV010000002">
    <property type="protein sequence ID" value="NVD44769.1"/>
    <property type="molecule type" value="Genomic_DNA"/>
</dbReference>
<sequence length="84" mass="9591">MEQKLNLFGRAKRNGGKRTTYTARFLGDGNCPSRRMEFESNDLARAVEIVSQQSYIGGVMLYEGPRYCGTLNIVRKGEYWFSSI</sequence>
<dbReference type="Proteomes" id="UP000561438">
    <property type="component" value="Unassembled WGS sequence"/>
</dbReference>
<dbReference type="AlphaFoldDB" id="A0A850HCD7"/>
<keyword evidence="2" id="KW-1185">Reference proteome</keyword>
<organism evidence="1 2">
    <name type="scientific">Qipengyuania atrilutea</name>
    <dbReference type="NCBI Taxonomy" id="2744473"/>
    <lineage>
        <taxon>Bacteria</taxon>
        <taxon>Pseudomonadati</taxon>
        <taxon>Pseudomonadota</taxon>
        <taxon>Alphaproteobacteria</taxon>
        <taxon>Sphingomonadales</taxon>
        <taxon>Erythrobacteraceae</taxon>
        <taxon>Qipengyuania</taxon>
    </lineage>
</organism>
<gene>
    <name evidence="1" type="ORF">HUV48_07010</name>
</gene>
<reference evidence="1 2" key="1">
    <citation type="submission" date="2020-06" db="EMBL/GenBank/DDBJ databases">
        <title>Altererythrobacter sp. HHU K3-1.</title>
        <authorList>
            <person name="Zhang D."/>
            <person name="Xue H."/>
        </authorList>
    </citation>
    <scope>NUCLEOTIDE SEQUENCE [LARGE SCALE GENOMIC DNA]</scope>
    <source>
        <strain evidence="1 2">HHU K3-1</strain>
    </source>
</reference>
<dbReference type="RefSeq" id="WP_176267068.1">
    <property type="nucleotide sequence ID" value="NZ_JABWGV010000002.1"/>
</dbReference>